<evidence type="ECO:0000313" key="7">
    <source>
        <dbReference type="EMBL" id="CDK25833.1"/>
    </source>
</evidence>
<keyword evidence="8" id="KW-1185">Reference proteome</keyword>
<dbReference type="InterPro" id="IPR051645">
    <property type="entry name" value="PER33/POM33_regulator"/>
</dbReference>
<dbReference type="GO" id="GO:0061024">
    <property type="term" value="P:membrane organization"/>
    <property type="evidence" value="ECO:0007669"/>
    <property type="project" value="TreeGrafter"/>
</dbReference>
<protein>
    <recommendedName>
        <fullName evidence="9">Pore membrane protein of 33 kDa</fullName>
    </recommendedName>
</protein>
<dbReference type="HOGENOM" id="CLU_065417_1_0_1"/>
<reference evidence="7" key="1">
    <citation type="submission" date="2013-12" db="EMBL/GenBank/DDBJ databases">
        <authorList>
            <person name="Genoscope - CEA"/>
        </authorList>
    </citation>
    <scope>NUCLEOTIDE SEQUENCE</scope>
    <source>
        <strain evidence="7">CBS 1993</strain>
    </source>
</reference>
<keyword evidence="3 6" id="KW-0812">Transmembrane</keyword>
<dbReference type="GO" id="GO:0005643">
    <property type="term" value="C:nuclear pore"/>
    <property type="evidence" value="ECO:0007669"/>
    <property type="project" value="EnsemblFungi"/>
</dbReference>
<feature type="transmembrane region" description="Helical" evidence="6">
    <location>
        <begin position="98"/>
        <end position="125"/>
    </location>
</feature>
<evidence type="ECO:0000256" key="2">
    <source>
        <dbReference type="ARBA" id="ARBA00007322"/>
    </source>
</evidence>
<sequence length="261" mass="29216">MSQTPKPSAQPKAVIPPTIKDVVNTTQFAWFIGHAITLFSGTFYFLTYRAGGQFNSFCFGLLFLSVVESFGIILYQEYLMGSLSLQPLALLTDDNVQYVALALAFLTILPSVVFAVVPFMIFAVFHILSYSRSTLFPVFGVPSESKISVFVANFVQTHHDKSVYIGSTFELITLVWFLLGALLWRKGYWLGLLIYAYFIKLRYDKSIITRSVLKSWEVKVDGLVSHPSVPVQVKSTWLQLKQLLKQFGGPALDSDASAARD</sequence>
<dbReference type="GO" id="GO:0071786">
    <property type="term" value="P:endoplasmic reticulum tubular network organization"/>
    <property type="evidence" value="ECO:0007669"/>
    <property type="project" value="TreeGrafter"/>
</dbReference>
<dbReference type="GO" id="GO:0006999">
    <property type="term" value="P:nuclear pore organization"/>
    <property type="evidence" value="ECO:0007669"/>
    <property type="project" value="EnsemblFungi"/>
</dbReference>
<dbReference type="PANTHER" id="PTHR12703:SF4">
    <property type="entry name" value="TRANSMEMBRANE PROTEIN 33"/>
    <property type="match status" value="1"/>
</dbReference>
<feature type="transmembrane region" description="Helical" evidence="6">
    <location>
        <begin position="58"/>
        <end position="78"/>
    </location>
</feature>
<organism evidence="7 8">
    <name type="scientific">Kuraishia capsulata CBS 1993</name>
    <dbReference type="NCBI Taxonomy" id="1382522"/>
    <lineage>
        <taxon>Eukaryota</taxon>
        <taxon>Fungi</taxon>
        <taxon>Dikarya</taxon>
        <taxon>Ascomycota</taxon>
        <taxon>Saccharomycotina</taxon>
        <taxon>Pichiomycetes</taxon>
        <taxon>Pichiales</taxon>
        <taxon>Pichiaceae</taxon>
        <taxon>Kuraishia</taxon>
    </lineage>
</organism>
<dbReference type="GO" id="GO:0051664">
    <property type="term" value="P:nuclear pore localization"/>
    <property type="evidence" value="ECO:0007669"/>
    <property type="project" value="EnsemblFungi"/>
</dbReference>
<dbReference type="Pfam" id="PF03661">
    <property type="entry name" value="TMEM33_Pom33"/>
    <property type="match status" value="1"/>
</dbReference>
<evidence type="ECO:0000256" key="4">
    <source>
        <dbReference type="ARBA" id="ARBA00022989"/>
    </source>
</evidence>
<reference evidence="7" key="2">
    <citation type="submission" date="2014-02" db="EMBL/GenBank/DDBJ databases">
        <title>Complete DNA sequence of /Kuraishia capsulata/ illustrates novel genomic features among budding yeasts (/Saccharomycotina/).</title>
        <authorList>
            <person name="Morales L."/>
            <person name="Noel B."/>
            <person name="Porcel B."/>
            <person name="Marcet-Houben M."/>
            <person name="Hullo M-F."/>
            <person name="Sacerdot C."/>
            <person name="Tekaia F."/>
            <person name="Leh-Louis V."/>
            <person name="Despons L."/>
            <person name="Khanna V."/>
            <person name="Aury J-M."/>
            <person name="Barbe V."/>
            <person name="Couloux A."/>
            <person name="Labadie K."/>
            <person name="Pelletier E."/>
            <person name="Souciet J-L."/>
            <person name="Boekhout T."/>
            <person name="Gabaldon T."/>
            <person name="Wincker P."/>
            <person name="Dujon B."/>
        </authorList>
    </citation>
    <scope>NUCLEOTIDE SEQUENCE</scope>
    <source>
        <strain evidence="7">CBS 1993</strain>
    </source>
</reference>
<feature type="transmembrane region" description="Helical" evidence="6">
    <location>
        <begin position="163"/>
        <end position="181"/>
    </location>
</feature>
<dbReference type="RefSeq" id="XP_022457844.1">
    <property type="nucleotide sequence ID" value="XM_022604022.1"/>
</dbReference>
<evidence type="ECO:0000256" key="1">
    <source>
        <dbReference type="ARBA" id="ARBA00004141"/>
    </source>
</evidence>
<dbReference type="InterPro" id="IPR005344">
    <property type="entry name" value="TMEM33/Pom33"/>
</dbReference>
<dbReference type="OrthoDB" id="5581259at2759"/>
<name>W6MIS0_9ASCO</name>
<dbReference type="Proteomes" id="UP000019384">
    <property type="component" value="Unassembled WGS sequence"/>
</dbReference>
<accession>W6MIS0</accession>
<comment type="similarity">
    <text evidence="2">Belongs to the PER33/POM33 family.</text>
</comment>
<dbReference type="GO" id="GO:0016020">
    <property type="term" value="C:membrane"/>
    <property type="evidence" value="ECO:0007669"/>
    <property type="project" value="UniProtKB-SubCell"/>
</dbReference>
<evidence type="ECO:0000256" key="6">
    <source>
        <dbReference type="SAM" id="Phobius"/>
    </source>
</evidence>
<feature type="transmembrane region" description="Helical" evidence="6">
    <location>
        <begin position="28"/>
        <end position="46"/>
    </location>
</feature>
<dbReference type="EMBL" id="HG793126">
    <property type="protein sequence ID" value="CDK25833.1"/>
    <property type="molecule type" value="Genomic_DNA"/>
</dbReference>
<evidence type="ECO:0000256" key="3">
    <source>
        <dbReference type="ARBA" id="ARBA00022692"/>
    </source>
</evidence>
<proteinExistence type="inferred from homology"/>
<gene>
    <name evidence="7" type="ORF">KUCA_T00001803001</name>
</gene>
<keyword evidence="4 6" id="KW-1133">Transmembrane helix</keyword>
<comment type="subcellular location">
    <subcellularLocation>
        <location evidence="1">Membrane</location>
        <topology evidence="1">Multi-pass membrane protein</topology>
    </subcellularLocation>
</comment>
<evidence type="ECO:0000313" key="8">
    <source>
        <dbReference type="Proteomes" id="UP000019384"/>
    </source>
</evidence>
<dbReference type="AlphaFoldDB" id="W6MIS0"/>
<evidence type="ECO:0008006" key="9">
    <source>
        <dbReference type="Google" id="ProtNLM"/>
    </source>
</evidence>
<keyword evidence="5 6" id="KW-0472">Membrane</keyword>
<dbReference type="GO" id="GO:0005783">
    <property type="term" value="C:endoplasmic reticulum"/>
    <property type="evidence" value="ECO:0007669"/>
    <property type="project" value="EnsemblFungi"/>
</dbReference>
<dbReference type="GeneID" id="34519232"/>
<dbReference type="PANTHER" id="PTHR12703">
    <property type="entry name" value="TRANSMEMBRANE PROTEIN 33"/>
    <property type="match status" value="1"/>
</dbReference>
<dbReference type="STRING" id="1382522.W6MIS0"/>
<evidence type="ECO:0000256" key="5">
    <source>
        <dbReference type="ARBA" id="ARBA00023136"/>
    </source>
</evidence>